<feature type="transmembrane region" description="Helical" evidence="1">
    <location>
        <begin position="90"/>
        <end position="111"/>
    </location>
</feature>
<sequence length="340" mass="37375">MDSLSQVALGAAVSVACMGRRTAVWKAALVGAVAGTLPDLDAFIDHGDAVANMTLHRTESHALFWLTLAAPLLAWATARLLREHQHFRAWWLAVWLALITHPLLDVMTVYGTQLGLPFTNHPFGVGSIFIIDPLYTVPLLVGTGVALARRPPAGLRWNAGGLVLSTLYLAWGVGVQQHVRGIAEASLAQAGLQAERLLVTPAPLTTLVWRVVAVTPDNAYHEGFYALADRLKQPAPRIGFQRHDRGMDLYPAAQAVPNVARMAWFSHGFFRLREEGGQLYITDLRMGQEPFYTFDFAVARRQGEGWAPHPAENEMARVPLREGLQWLGRRMLGEAAAPPY</sequence>
<reference evidence="2" key="1">
    <citation type="submission" date="2022-05" db="EMBL/GenBank/DDBJ databases">
        <title>An RpoN-dependent PEP-CTERM gene is involved in floc formation of an Aquincola tertiaricarbonis strain.</title>
        <authorList>
            <person name="Qiu D."/>
            <person name="Xia M."/>
        </authorList>
    </citation>
    <scope>NUCLEOTIDE SEQUENCE</scope>
    <source>
        <strain evidence="2">RN12</strain>
    </source>
</reference>
<dbReference type="Pfam" id="PF04307">
    <property type="entry name" value="YdjM"/>
    <property type="match status" value="1"/>
</dbReference>
<keyword evidence="1" id="KW-0812">Transmembrane</keyword>
<dbReference type="PANTHER" id="PTHR40031">
    <property type="entry name" value="HYPOTHETICAL MEMBRANE SPANNING PROTEIN"/>
    <property type="match status" value="1"/>
</dbReference>
<gene>
    <name evidence="2" type="ORF">MW290_05260</name>
</gene>
<feature type="transmembrane region" description="Helical" evidence="1">
    <location>
        <begin position="123"/>
        <end position="148"/>
    </location>
</feature>
<feature type="transmembrane region" description="Helical" evidence="1">
    <location>
        <begin position="155"/>
        <end position="174"/>
    </location>
</feature>
<dbReference type="RefSeq" id="WP_250196214.1">
    <property type="nucleotide sequence ID" value="NZ_CP097635.1"/>
</dbReference>
<keyword evidence="3" id="KW-1185">Reference proteome</keyword>
<dbReference type="EMBL" id="CP097635">
    <property type="protein sequence ID" value="URI07992.1"/>
    <property type="molecule type" value="Genomic_DNA"/>
</dbReference>
<feature type="transmembrane region" description="Helical" evidence="1">
    <location>
        <begin position="62"/>
        <end position="78"/>
    </location>
</feature>
<accession>A0ABY4S7X7</accession>
<protein>
    <submittedName>
        <fullName evidence="2">Metal-dependent hydrolase</fullName>
    </submittedName>
</protein>
<organism evidence="2 3">
    <name type="scientific">Aquincola tertiaricarbonis</name>
    <dbReference type="NCBI Taxonomy" id="391953"/>
    <lineage>
        <taxon>Bacteria</taxon>
        <taxon>Pseudomonadati</taxon>
        <taxon>Pseudomonadota</taxon>
        <taxon>Betaproteobacteria</taxon>
        <taxon>Burkholderiales</taxon>
        <taxon>Sphaerotilaceae</taxon>
        <taxon>Aquincola</taxon>
    </lineage>
</organism>
<dbReference type="InterPro" id="IPR007404">
    <property type="entry name" value="YdjM-like"/>
</dbReference>
<dbReference type="Proteomes" id="UP001056201">
    <property type="component" value="Chromosome 1"/>
</dbReference>
<proteinExistence type="predicted"/>
<dbReference type="GO" id="GO:0016787">
    <property type="term" value="F:hydrolase activity"/>
    <property type="evidence" value="ECO:0007669"/>
    <property type="project" value="UniProtKB-KW"/>
</dbReference>
<dbReference type="PANTHER" id="PTHR40031:SF1">
    <property type="entry name" value="MEMBRANE-BOUND METAL-DEPENDENT HYDROLASE"/>
    <property type="match status" value="1"/>
</dbReference>
<dbReference type="InterPro" id="IPR053170">
    <property type="entry name" value="Transcription_regulator"/>
</dbReference>
<name>A0ABY4S7X7_AQUTE</name>
<evidence type="ECO:0000256" key="1">
    <source>
        <dbReference type="SAM" id="Phobius"/>
    </source>
</evidence>
<evidence type="ECO:0000313" key="3">
    <source>
        <dbReference type="Proteomes" id="UP001056201"/>
    </source>
</evidence>
<keyword evidence="1" id="KW-1133">Transmembrane helix</keyword>
<keyword evidence="2" id="KW-0378">Hydrolase</keyword>
<keyword evidence="1" id="KW-0472">Membrane</keyword>
<evidence type="ECO:0000313" key="2">
    <source>
        <dbReference type="EMBL" id="URI07992.1"/>
    </source>
</evidence>